<name>A0A1Z5IDH7_9LACO</name>
<reference evidence="1 2" key="1">
    <citation type="submission" date="2015-11" db="EMBL/GenBank/DDBJ databases">
        <title>Draft genome sequences of new species of the genus Lactobacillus isolated from orchardgrass silage.</title>
        <authorList>
            <person name="Tohno M."/>
            <person name="Tanizawa Y."/>
            <person name="Arita M."/>
        </authorList>
    </citation>
    <scope>NUCLEOTIDE SEQUENCE [LARGE SCALE GENOMIC DNA]</scope>
    <source>
        <strain evidence="1 2">IWT30</strain>
    </source>
</reference>
<dbReference type="InterPro" id="IPR029063">
    <property type="entry name" value="SAM-dependent_MTases_sf"/>
</dbReference>
<keyword evidence="1" id="KW-0808">Transferase</keyword>
<dbReference type="GO" id="GO:0032259">
    <property type="term" value="P:methylation"/>
    <property type="evidence" value="ECO:0007669"/>
    <property type="project" value="UniProtKB-KW"/>
</dbReference>
<dbReference type="SUPFAM" id="SSF53335">
    <property type="entry name" value="S-adenosyl-L-methionine-dependent methyltransferases"/>
    <property type="match status" value="1"/>
</dbReference>
<accession>A0A1Z5IDH7</accession>
<dbReference type="RefSeq" id="WP_089109665.1">
    <property type="nucleotide sequence ID" value="NZ_BCMF01000009.1"/>
</dbReference>
<dbReference type="GO" id="GO:0008168">
    <property type="term" value="F:methyltransferase activity"/>
    <property type="evidence" value="ECO:0007669"/>
    <property type="project" value="UniProtKB-KW"/>
</dbReference>
<evidence type="ECO:0000313" key="1">
    <source>
        <dbReference type="EMBL" id="GAW99873.1"/>
    </source>
</evidence>
<dbReference type="EMBL" id="BCMF01000009">
    <property type="protein sequence ID" value="GAW99873.1"/>
    <property type="molecule type" value="Genomic_DNA"/>
</dbReference>
<sequence length="282" mass="32160">MNPKQKKKLLKRARSQRTAKPSDYIATLERYNSLFSHFPAIKILINNVLQADRLLKQGLLPQTLPQLLLPDDTQDVIFKTLNETFPAGDPEGDQQWNQLSDALPDLDKKLRSFRDYLEETYGMWAYISAPVAKDLADFVNGRPALEVMAGNGYVSKGLRDNGQTVVTTDSKDWTKENETGKHPVTKIEQLSASDAFTKYQDQVDVIIMVWSPDGLEIDWQLLQQIRAADKDFDFIVIGEKNGATDSKAFWQHAELLDTPEVKALNKHFNHFDLIHDQIYLVK</sequence>
<dbReference type="AlphaFoldDB" id="A0A1Z5IDH7"/>
<comment type="caution">
    <text evidence="1">The sequence shown here is derived from an EMBL/GenBank/DDBJ whole genome shotgun (WGS) entry which is preliminary data.</text>
</comment>
<keyword evidence="1" id="KW-0489">Methyltransferase</keyword>
<dbReference type="Proteomes" id="UP000198374">
    <property type="component" value="Unassembled WGS sequence"/>
</dbReference>
<gene>
    <name evidence="1" type="ORF">IWT30_01853</name>
</gene>
<protein>
    <submittedName>
        <fullName evidence="1">SAM-dependent methyltransferase</fullName>
    </submittedName>
</protein>
<keyword evidence="2" id="KW-1185">Reference proteome</keyword>
<proteinExistence type="predicted"/>
<dbReference type="OrthoDB" id="2248737at2"/>
<evidence type="ECO:0000313" key="2">
    <source>
        <dbReference type="Proteomes" id="UP000198374"/>
    </source>
</evidence>
<organism evidence="1 2">
    <name type="scientific">Secundilactobacillus mixtipabuli</name>
    <dbReference type="NCBI Taxonomy" id="1435342"/>
    <lineage>
        <taxon>Bacteria</taxon>
        <taxon>Bacillati</taxon>
        <taxon>Bacillota</taxon>
        <taxon>Bacilli</taxon>
        <taxon>Lactobacillales</taxon>
        <taxon>Lactobacillaceae</taxon>
        <taxon>Secundilactobacillus</taxon>
    </lineage>
</organism>